<dbReference type="CDD" id="cd14978">
    <property type="entry name" value="7tmA_FMRFamide_R-like"/>
    <property type="match status" value="1"/>
</dbReference>
<dbReference type="SUPFAM" id="SSF81321">
    <property type="entry name" value="Family A G protein-coupled receptor-like"/>
    <property type="match status" value="1"/>
</dbReference>
<dbReference type="Proteomes" id="UP000675881">
    <property type="component" value="Chromosome 5"/>
</dbReference>
<gene>
    <name evidence="7" type="ORF">LSAA_10548</name>
</gene>
<dbReference type="Pfam" id="PF10324">
    <property type="entry name" value="7TM_GPCR_Srw"/>
    <property type="match status" value="1"/>
</dbReference>
<dbReference type="InterPro" id="IPR019427">
    <property type="entry name" value="7TM_GPCR_serpentine_rcpt_Srw"/>
</dbReference>
<dbReference type="InterPro" id="IPR017452">
    <property type="entry name" value="GPCR_Rhodpsn_7TM"/>
</dbReference>
<dbReference type="InterPro" id="IPR053219">
    <property type="entry name" value="GPCR_Dmsr-1"/>
</dbReference>
<dbReference type="GO" id="GO:0008528">
    <property type="term" value="F:G protein-coupled peptide receptor activity"/>
    <property type="evidence" value="ECO:0007669"/>
    <property type="project" value="InterPro"/>
</dbReference>
<name>A0A7R8CUL9_LEPSM</name>
<keyword evidence="5" id="KW-0472">Membrane</keyword>
<feature type="domain" description="G-protein coupled receptors family 1 profile" evidence="6">
    <location>
        <begin position="150"/>
        <end position="357"/>
    </location>
</feature>
<protein>
    <submittedName>
        <fullName evidence="7">(salmon louse) hypothetical protein</fullName>
    </submittedName>
</protein>
<dbReference type="AlphaFoldDB" id="A0A7R8CUL9"/>
<comment type="subcellular location">
    <subcellularLocation>
        <location evidence="1">Membrane</location>
    </subcellularLocation>
</comment>
<evidence type="ECO:0000313" key="8">
    <source>
        <dbReference type="Proteomes" id="UP000675881"/>
    </source>
</evidence>
<dbReference type="EMBL" id="HG994584">
    <property type="protein sequence ID" value="CAF2937591.1"/>
    <property type="molecule type" value="Genomic_DNA"/>
</dbReference>
<dbReference type="GO" id="GO:0005886">
    <property type="term" value="C:plasma membrane"/>
    <property type="evidence" value="ECO:0007669"/>
    <property type="project" value="TreeGrafter"/>
</dbReference>
<keyword evidence="8" id="KW-1185">Reference proteome</keyword>
<accession>A0A7R8CUL9</accession>
<keyword evidence="4" id="KW-1133">Transmembrane helix</keyword>
<dbReference type="PANTHER" id="PTHR46273:SF4">
    <property type="entry name" value="AT19640P"/>
    <property type="match status" value="1"/>
</dbReference>
<evidence type="ECO:0000256" key="2">
    <source>
        <dbReference type="ARBA" id="ARBA00010663"/>
    </source>
</evidence>
<evidence type="ECO:0000256" key="1">
    <source>
        <dbReference type="ARBA" id="ARBA00004370"/>
    </source>
</evidence>
<evidence type="ECO:0000256" key="4">
    <source>
        <dbReference type="ARBA" id="ARBA00022989"/>
    </source>
</evidence>
<organism evidence="7 8">
    <name type="scientific">Lepeophtheirus salmonis</name>
    <name type="common">Salmon louse</name>
    <name type="synonym">Caligus salmonis</name>
    <dbReference type="NCBI Taxonomy" id="72036"/>
    <lineage>
        <taxon>Eukaryota</taxon>
        <taxon>Metazoa</taxon>
        <taxon>Ecdysozoa</taxon>
        <taxon>Arthropoda</taxon>
        <taxon>Crustacea</taxon>
        <taxon>Multicrustacea</taxon>
        <taxon>Hexanauplia</taxon>
        <taxon>Copepoda</taxon>
        <taxon>Siphonostomatoida</taxon>
        <taxon>Caligidae</taxon>
        <taxon>Lepeophtheirus</taxon>
    </lineage>
</organism>
<dbReference type="PANTHER" id="PTHR46273">
    <property type="entry name" value="MYOSUPPRESSIN RECEPTOR 1, ISOFORM B-RELATED"/>
    <property type="match status" value="1"/>
</dbReference>
<dbReference type="InterPro" id="IPR000276">
    <property type="entry name" value="GPCR_Rhodpsn"/>
</dbReference>
<keyword evidence="3" id="KW-0812">Transmembrane</keyword>
<comment type="similarity">
    <text evidence="2">Belongs to the G-protein coupled receptor 1 family.</text>
</comment>
<sequence>MNDVFYPTVKTIFKAAIIAQNKDEIGEIVYNSTDQIFNSTLNSTDGFNMTSNYSYLTTTPEGILTSYEPEAICNLQEFYKGYREIHGWLSLCEMNGSPINLILTGIAIADMLVMIEYIPFTLHRNLLTGRSKEAEYSWGFSLFVWSHIWRFIMIRFHTLSPIYCTLQRCKVMLFLAYIIPVFLCIPNYIATTINKKTNQGKIIYVLDWSEIATAHNKLLYRINIWLYTFLLKLIPCIVLTIITGWLIKALYKAEERSARLKNRVQLSANNNSTKVTISNGSRRVAGSINSRKRSTDRTTRLLVVILILFLLTEFPQGILGMLSAIYGDQFFKDCYLPLGDVMDAMALTNSAINFILYCVMSKQFRKTFVQTFSCKSISSPGRQTNLIVNKCGNDSTTVRIRGNTIPSQRRSALNLKSSNFPEEIPMIITRGFENSTIKDDRIIKEEEEVDKRDGD</sequence>
<dbReference type="PRINTS" id="PR00237">
    <property type="entry name" value="GPCRRHODOPSN"/>
</dbReference>
<evidence type="ECO:0000259" key="6">
    <source>
        <dbReference type="PROSITE" id="PS50262"/>
    </source>
</evidence>
<proteinExistence type="inferred from homology"/>
<evidence type="ECO:0000256" key="3">
    <source>
        <dbReference type="ARBA" id="ARBA00022692"/>
    </source>
</evidence>
<dbReference type="OrthoDB" id="5864054at2759"/>
<dbReference type="PROSITE" id="PS50262">
    <property type="entry name" value="G_PROTEIN_RECEP_F1_2"/>
    <property type="match status" value="1"/>
</dbReference>
<evidence type="ECO:0000313" key="7">
    <source>
        <dbReference type="EMBL" id="CAF2937591.1"/>
    </source>
</evidence>
<dbReference type="Gene3D" id="1.20.1070.10">
    <property type="entry name" value="Rhodopsin 7-helix transmembrane proteins"/>
    <property type="match status" value="1"/>
</dbReference>
<evidence type="ECO:0000256" key="5">
    <source>
        <dbReference type="ARBA" id="ARBA00023136"/>
    </source>
</evidence>
<reference evidence="7" key="1">
    <citation type="submission" date="2021-02" db="EMBL/GenBank/DDBJ databases">
        <authorList>
            <person name="Bekaert M."/>
        </authorList>
    </citation>
    <scope>NUCLEOTIDE SEQUENCE</scope>
    <source>
        <strain evidence="7">IoA-00</strain>
    </source>
</reference>